<evidence type="ECO:0000313" key="1">
    <source>
        <dbReference type="EMBL" id="CAH1420009.1"/>
    </source>
</evidence>
<organism evidence="1 2">
    <name type="scientific">Lactuca virosa</name>
    <dbReference type="NCBI Taxonomy" id="75947"/>
    <lineage>
        <taxon>Eukaryota</taxon>
        <taxon>Viridiplantae</taxon>
        <taxon>Streptophyta</taxon>
        <taxon>Embryophyta</taxon>
        <taxon>Tracheophyta</taxon>
        <taxon>Spermatophyta</taxon>
        <taxon>Magnoliopsida</taxon>
        <taxon>eudicotyledons</taxon>
        <taxon>Gunneridae</taxon>
        <taxon>Pentapetalae</taxon>
        <taxon>asterids</taxon>
        <taxon>campanulids</taxon>
        <taxon>Asterales</taxon>
        <taxon>Asteraceae</taxon>
        <taxon>Cichorioideae</taxon>
        <taxon>Cichorieae</taxon>
        <taxon>Lactucinae</taxon>
        <taxon>Lactuca</taxon>
    </lineage>
</organism>
<comment type="caution">
    <text evidence="1">The sequence shown here is derived from an EMBL/GenBank/DDBJ whole genome shotgun (WGS) entry which is preliminary data.</text>
</comment>
<name>A0AAU9LWN1_9ASTR</name>
<dbReference type="AlphaFoldDB" id="A0AAU9LWN1"/>
<evidence type="ECO:0000313" key="2">
    <source>
        <dbReference type="Proteomes" id="UP001157418"/>
    </source>
</evidence>
<keyword evidence="2" id="KW-1185">Reference proteome</keyword>
<dbReference type="Proteomes" id="UP001157418">
    <property type="component" value="Unassembled WGS sequence"/>
</dbReference>
<protein>
    <submittedName>
        <fullName evidence="1">Uncharacterized protein</fullName>
    </submittedName>
</protein>
<reference evidence="1 2" key="1">
    <citation type="submission" date="2022-01" db="EMBL/GenBank/DDBJ databases">
        <authorList>
            <person name="Xiong W."/>
            <person name="Schranz E."/>
        </authorList>
    </citation>
    <scope>NUCLEOTIDE SEQUENCE [LARGE SCALE GENOMIC DNA]</scope>
</reference>
<sequence length="89" mass="9973">MRTFRLHHLPSVPVTATSPLYLQLRQNSETTSSVAASSTIAISASVFPTATALEQSISWFDVWSNRFRGLAFAINFKLNLIWKVTRTLC</sequence>
<dbReference type="EMBL" id="CAKMRJ010000735">
    <property type="protein sequence ID" value="CAH1420009.1"/>
    <property type="molecule type" value="Genomic_DNA"/>
</dbReference>
<proteinExistence type="predicted"/>
<accession>A0AAU9LWN1</accession>
<gene>
    <name evidence="1" type="ORF">LVIROSA_LOCUS7505</name>
</gene>